<dbReference type="RefSeq" id="WP_339108715.1">
    <property type="nucleotide sequence ID" value="NZ_CP135443.1"/>
</dbReference>
<keyword evidence="2" id="KW-1185">Reference proteome</keyword>
<gene>
    <name evidence="1" type="ORF">RPE78_06630</name>
</gene>
<proteinExistence type="predicted"/>
<dbReference type="EMBL" id="CP135443">
    <property type="protein sequence ID" value="WRY34953.1"/>
    <property type="molecule type" value="Genomic_DNA"/>
</dbReference>
<sequence length="177" mass="18495">MSAASNLGIALAGVLLLGACGGSNVPELMKLRTNRPGPDEFAIVPTKSLQMPSDLNDLPTPTPGGRNLVDPTPEADAIAALGGSSNARTTAGADRALIGYAMRKGTDPAIRSQLAAADLEYRKDHNGRLLDRLTGKTLYYQAYAPMALDQEAELERWRKLNAATPSAPPSGAAQAAK</sequence>
<accession>A0ABZ1E1K9</accession>
<reference evidence="1 2" key="1">
    <citation type="submission" date="2023-09" db="EMBL/GenBank/DDBJ databases">
        <title>Thioclava shenzhenensis sp. nov., a multidrug resistant bacteria-antagonizing species isolated from coastal seawater.</title>
        <authorList>
            <person name="Long M."/>
        </authorList>
    </citation>
    <scope>NUCLEOTIDE SEQUENCE [LARGE SCALE GENOMIC DNA]</scope>
    <source>
        <strain evidence="1 2">FTW29</strain>
    </source>
</reference>
<dbReference type="Proteomes" id="UP001623290">
    <property type="component" value="Chromosome"/>
</dbReference>
<name>A0ABZ1E1K9_9RHOB</name>
<evidence type="ECO:0000313" key="1">
    <source>
        <dbReference type="EMBL" id="WRY34953.1"/>
    </source>
</evidence>
<dbReference type="Pfam" id="PF11233">
    <property type="entry name" value="DUF3035"/>
    <property type="match status" value="1"/>
</dbReference>
<dbReference type="InterPro" id="IPR021395">
    <property type="entry name" value="DUF3035"/>
</dbReference>
<organism evidence="1 2">
    <name type="scientific">Thioclava litoralis</name>
    <dbReference type="NCBI Taxonomy" id="3076557"/>
    <lineage>
        <taxon>Bacteria</taxon>
        <taxon>Pseudomonadati</taxon>
        <taxon>Pseudomonadota</taxon>
        <taxon>Alphaproteobacteria</taxon>
        <taxon>Rhodobacterales</taxon>
        <taxon>Paracoccaceae</taxon>
        <taxon>Thioclava</taxon>
    </lineage>
</organism>
<evidence type="ECO:0000313" key="2">
    <source>
        <dbReference type="Proteomes" id="UP001623290"/>
    </source>
</evidence>
<protein>
    <submittedName>
        <fullName evidence="1">DUF3035 domain-containing protein</fullName>
    </submittedName>
</protein>